<gene>
    <name evidence="1" type="ORF">METZ01_LOCUS230191</name>
</gene>
<dbReference type="AlphaFoldDB" id="A0A382GRR5"/>
<evidence type="ECO:0000313" key="1">
    <source>
        <dbReference type="EMBL" id="SVB77337.1"/>
    </source>
</evidence>
<protein>
    <submittedName>
        <fullName evidence="1">Uncharacterized protein</fullName>
    </submittedName>
</protein>
<proteinExistence type="predicted"/>
<accession>A0A382GRR5</accession>
<organism evidence="1">
    <name type="scientific">marine metagenome</name>
    <dbReference type="NCBI Taxonomy" id="408172"/>
    <lineage>
        <taxon>unclassified sequences</taxon>
        <taxon>metagenomes</taxon>
        <taxon>ecological metagenomes</taxon>
    </lineage>
</organism>
<reference evidence="1" key="1">
    <citation type="submission" date="2018-05" db="EMBL/GenBank/DDBJ databases">
        <authorList>
            <person name="Lanie J.A."/>
            <person name="Ng W.-L."/>
            <person name="Kazmierczak K.M."/>
            <person name="Andrzejewski T.M."/>
            <person name="Davidsen T.M."/>
            <person name="Wayne K.J."/>
            <person name="Tettelin H."/>
            <person name="Glass J.I."/>
            <person name="Rusch D."/>
            <person name="Podicherti R."/>
            <person name="Tsui H.-C.T."/>
            <person name="Winkler M.E."/>
        </authorList>
    </citation>
    <scope>NUCLEOTIDE SEQUENCE</scope>
</reference>
<sequence>MKAIEIKYSEQYKKFVKYYIININILK</sequence>
<name>A0A382GRR5_9ZZZZ</name>
<dbReference type="EMBL" id="UINC01056835">
    <property type="protein sequence ID" value="SVB77337.1"/>
    <property type="molecule type" value="Genomic_DNA"/>
</dbReference>